<feature type="transmembrane region" description="Helical" evidence="1">
    <location>
        <begin position="6"/>
        <end position="28"/>
    </location>
</feature>
<keyword evidence="3" id="KW-1185">Reference proteome</keyword>
<reference evidence="2" key="1">
    <citation type="submission" date="2021-01" db="EMBL/GenBank/DDBJ databases">
        <title>Microvirga sp.</title>
        <authorList>
            <person name="Kim M.K."/>
        </authorList>
    </citation>
    <scope>NUCLEOTIDE SEQUENCE</scope>
    <source>
        <strain evidence="2">5420S-16</strain>
    </source>
</reference>
<protein>
    <submittedName>
        <fullName evidence="2">LPXTG cell wall anchor domain-containing protein</fullName>
    </submittedName>
</protein>
<keyword evidence="1" id="KW-0472">Membrane</keyword>
<sequence>MEGGAIWLTTIGTIIGLSALILVIAIVLRRRRRSLK</sequence>
<comment type="caution">
    <text evidence="2">The sequence shown here is derived from an EMBL/GenBank/DDBJ whole genome shotgun (WGS) entry which is preliminary data.</text>
</comment>
<proteinExistence type="predicted"/>
<keyword evidence="1" id="KW-0812">Transmembrane</keyword>
<name>A0A936Z6L3_9HYPH</name>
<gene>
    <name evidence="2" type="ORF">JKG68_00725</name>
</gene>
<dbReference type="Proteomes" id="UP000605848">
    <property type="component" value="Unassembled WGS sequence"/>
</dbReference>
<accession>A0A936Z6L3</accession>
<organism evidence="2 3">
    <name type="scientific">Microvirga aerilata</name>
    <dbReference type="NCBI Taxonomy" id="670292"/>
    <lineage>
        <taxon>Bacteria</taxon>
        <taxon>Pseudomonadati</taxon>
        <taxon>Pseudomonadota</taxon>
        <taxon>Alphaproteobacteria</taxon>
        <taxon>Hyphomicrobiales</taxon>
        <taxon>Methylobacteriaceae</taxon>
        <taxon>Microvirga</taxon>
    </lineage>
</organism>
<dbReference type="EMBL" id="JAEQMY010000001">
    <property type="protein sequence ID" value="MBL0402487.1"/>
    <property type="molecule type" value="Genomic_DNA"/>
</dbReference>
<evidence type="ECO:0000313" key="2">
    <source>
        <dbReference type="EMBL" id="MBL0402487.1"/>
    </source>
</evidence>
<dbReference type="AlphaFoldDB" id="A0A936Z6L3"/>
<keyword evidence="1" id="KW-1133">Transmembrane helix</keyword>
<dbReference type="RefSeq" id="WP_202055171.1">
    <property type="nucleotide sequence ID" value="NZ_JAEQMY010000001.1"/>
</dbReference>
<evidence type="ECO:0000256" key="1">
    <source>
        <dbReference type="SAM" id="Phobius"/>
    </source>
</evidence>
<dbReference type="NCBIfam" id="TIGR01167">
    <property type="entry name" value="LPXTG_anchor"/>
    <property type="match status" value="1"/>
</dbReference>
<evidence type="ECO:0000313" key="3">
    <source>
        <dbReference type="Proteomes" id="UP000605848"/>
    </source>
</evidence>